<accession>A0A9Q4HBS0</accession>
<sequence length="77" mass="9086">MTFEKVCGLFTQVEGIEDSFLLLSDEDNYYIALSDFKQLFEGEYDEEKPYESLISSHASSPAWKEIWDNFNREDLFN</sequence>
<evidence type="ECO:0000313" key="2">
    <source>
        <dbReference type="Proteomes" id="UP001070352"/>
    </source>
</evidence>
<comment type="caution">
    <text evidence="1">The sequence shown here is derived from an EMBL/GenBank/DDBJ whole genome shotgun (WGS) entry which is preliminary data.</text>
</comment>
<dbReference type="Proteomes" id="UP001070352">
    <property type="component" value="Unassembled WGS sequence"/>
</dbReference>
<dbReference type="EMBL" id="JALANJ010000070">
    <property type="protein sequence ID" value="MCY8123240.1"/>
    <property type="molecule type" value="Genomic_DNA"/>
</dbReference>
<proteinExistence type="predicted"/>
<evidence type="ECO:0000313" key="1">
    <source>
        <dbReference type="EMBL" id="MCY8123240.1"/>
    </source>
</evidence>
<dbReference type="AlphaFoldDB" id="A0A9Q4HBS0"/>
<protein>
    <submittedName>
        <fullName evidence="1">Uncharacterized protein</fullName>
    </submittedName>
</protein>
<gene>
    <name evidence="1" type="ORF">MOC45_22170</name>
</gene>
<reference evidence="1" key="1">
    <citation type="submission" date="2022-02" db="EMBL/GenBank/DDBJ databases">
        <title>Crop Bioprotection Bacillus Genome Sequencing.</title>
        <authorList>
            <person name="Dunlap C."/>
        </authorList>
    </citation>
    <scope>NUCLEOTIDE SEQUENCE</scope>
    <source>
        <strain evidence="1">M18B4</strain>
    </source>
</reference>
<name>A0A9Q4HBS0_BACSC</name>
<organism evidence="1 2">
    <name type="scientific">Bacillus spizizenii</name>
    <name type="common">Bacillus subtilis subsp. spizizenii</name>
    <dbReference type="NCBI Taxonomy" id="96241"/>
    <lineage>
        <taxon>Bacteria</taxon>
        <taxon>Bacillati</taxon>
        <taxon>Bacillota</taxon>
        <taxon>Bacilli</taxon>
        <taxon>Bacillales</taxon>
        <taxon>Bacillaceae</taxon>
        <taxon>Bacillus</taxon>
    </lineage>
</organism>